<keyword evidence="4" id="KW-1185">Reference proteome</keyword>
<dbReference type="GO" id="GO:0006355">
    <property type="term" value="P:regulation of DNA-templated transcription"/>
    <property type="evidence" value="ECO:0007669"/>
    <property type="project" value="InterPro"/>
</dbReference>
<accession>A0A2K8T6E7</accession>
<dbReference type="AlphaFoldDB" id="A0A2K8T6E7"/>
<dbReference type="Pfam" id="PF07878">
    <property type="entry name" value="RHH_5"/>
    <property type="match status" value="1"/>
</dbReference>
<dbReference type="OrthoDB" id="465824at2"/>
<geneLocation type="plasmid" evidence="3">
    <name>pNFSY04</name>
</geneLocation>
<dbReference type="KEGG" id="nfl:COO91_01936"/>
<evidence type="ECO:0000313" key="3">
    <source>
        <dbReference type="EMBL" id="AUB43241.1"/>
    </source>
</evidence>
<reference evidence="3 4" key="1">
    <citation type="submission" date="2017-11" db="EMBL/GenBank/DDBJ databases">
        <title>Complete genome of a free-living desiccation-tolerant cyanobacterium and its photosynthetic adaptation to extreme terrestrial habitat.</title>
        <authorList>
            <person name="Shang J."/>
        </authorList>
    </citation>
    <scope>NUCLEOTIDE SEQUENCE [LARGE SCALE GENOMIC DNA]</scope>
    <source>
        <strain evidence="3 4">CCNUN1</strain>
        <plasmid evidence="4">pnfsy04</plasmid>
        <plasmid evidence="3">pNFSY04</plasmid>
    </source>
</reference>
<name>A0A2K8T6E7_9NOSO</name>
<evidence type="ECO:0000313" key="2">
    <source>
        <dbReference type="EMBL" id="AUB36037.1"/>
    </source>
</evidence>
<dbReference type="Gene3D" id="1.10.1220.10">
    <property type="entry name" value="Met repressor-like"/>
    <property type="match status" value="1"/>
</dbReference>
<sequence>MSKRINITLPDSVLDDLEWWAEFQGRPTANLAAFLIEMSIKEAKDKGIFPDKTDSNDNVLKK</sequence>
<geneLocation type="plasmid" evidence="4">
    <name>pnfsy04</name>
</geneLocation>
<evidence type="ECO:0000313" key="4">
    <source>
        <dbReference type="Proteomes" id="UP000232003"/>
    </source>
</evidence>
<dbReference type="InterPro" id="IPR012869">
    <property type="entry name" value="RHH_5"/>
</dbReference>
<feature type="domain" description="CopG-like ribbon-helix-helix" evidence="1">
    <location>
        <begin position="2"/>
        <end position="44"/>
    </location>
</feature>
<dbReference type="EMBL" id="CP024789">
    <property type="protein sequence ID" value="AUB43241.1"/>
    <property type="molecule type" value="Genomic_DNA"/>
</dbReference>
<proteinExistence type="predicted"/>
<dbReference type="RefSeq" id="WP_100898060.1">
    <property type="nucleotide sequence ID" value="NZ_CAWNNC010000001.1"/>
</dbReference>
<dbReference type="EMBL" id="CP024785">
    <property type="protein sequence ID" value="AUB36037.1"/>
    <property type="molecule type" value="Genomic_DNA"/>
</dbReference>
<dbReference type="Proteomes" id="UP000232003">
    <property type="component" value="Plasmid pNFSY04"/>
</dbReference>
<dbReference type="Proteomes" id="UP000232003">
    <property type="component" value="Chromosome"/>
</dbReference>
<evidence type="ECO:0000259" key="1">
    <source>
        <dbReference type="Pfam" id="PF07878"/>
    </source>
</evidence>
<organism evidence="3 4">
    <name type="scientific">Nostoc flagelliforme CCNUN1</name>
    <dbReference type="NCBI Taxonomy" id="2038116"/>
    <lineage>
        <taxon>Bacteria</taxon>
        <taxon>Bacillati</taxon>
        <taxon>Cyanobacteriota</taxon>
        <taxon>Cyanophyceae</taxon>
        <taxon>Nostocales</taxon>
        <taxon>Nostocaceae</taxon>
        <taxon>Nostoc</taxon>
    </lineage>
</organism>
<dbReference type="KEGG" id="nfl:COO91_09414"/>
<keyword evidence="3" id="KW-0614">Plasmid</keyword>
<protein>
    <submittedName>
        <fullName evidence="3">CopG-like ribbon-helix-helix domain</fullName>
    </submittedName>
</protein>
<dbReference type="InterPro" id="IPR013321">
    <property type="entry name" value="Arc_rbn_hlx_hlx"/>
</dbReference>
<gene>
    <name evidence="2" type="ORF">COO91_01936</name>
    <name evidence="3" type="ORF">COO91_09414</name>
</gene>